<dbReference type="Pfam" id="PF01988">
    <property type="entry name" value="VIT1"/>
    <property type="match status" value="1"/>
</dbReference>
<evidence type="ECO:0000256" key="4">
    <source>
        <dbReference type="ARBA" id="ARBA00023136"/>
    </source>
</evidence>
<feature type="transmembrane region" description="Helical" evidence="5">
    <location>
        <begin position="60"/>
        <end position="87"/>
    </location>
</feature>
<organism evidence="6 7">
    <name type="scientific">Candidatus Roizmanbacteria bacterium RIFCSPHIGHO2_02_FULL_37_24</name>
    <dbReference type="NCBI Taxonomy" id="1802037"/>
    <lineage>
        <taxon>Bacteria</taxon>
        <taxon>Candidatus Roizmaniibacteriota</taxon>
    </lineage>
</organism>
<evidence type="ECO:0000256" key="3">
    <source>
        <dbReference type="ARBA" id="ARBA00022989"/>
    </source>
</evidence>
<feature type="transmembrane region" description="Helical" evidence="5">
    <location>
        <begin position="165"/>
        <end position="188"/>
    </location>
</feature>
<dbReference type="GO" id="GO:0030026">
    <property type="term" value="P:intracellular manganese ion homeostasis"/>
    <property type="evidence" value="ECO:0007669"/>
    <property type="project" value="InterPro"/>
</dbReference>
<dbReference type="PANTHER" id="PTHR31851">
    <property type="entry name" value="FE(2+)/MN(2+) TRANSPORTER PCL1"/>
    <property type="match status" value="1"/>
</dbReference>
<feature type="transmembrane region" description="Helical" evidence="5">
    <location>
        <begin position="30"/>
        <end position="54"/>
    </location>
</feature>
<proteinExistence type="predicted"/>
<dbReference type="InterPro" id="IPR008217">
    <property type="entry name" value="Ccc1_fam"/>
</dbReference>
<dbReference type="EMBL" id="MFZM01000013">
    <property type="protein sequence ID" value="OGK24038.1"/>
    <property type="molecule type" value="Genomic_DNA"/>
</dbReference>
<feature type="transmembrane region" description="Helical" evidence="5">
    <location>
        <begin position="231"/>
        <end position="249"/>
    </location>
</feature>
<evidence type="ECO:0000256" key="2">
    <source>
        <dbReference type="ARBA" id="ARBA00022692"/>
    </source>
</evidence>
<evidence type="ECO:0000256" key="5">
    <source>
        <dbReference type="SAM" id="Phobius"/>
    </source>
</evidence>
<accession>A0A1F7GYN6</accession>
<evidence type="ECO:0000256" key="1">
    <source>
        <dbReference type="ARBA" id="ARBA00004127"/>
    </source>
</evidence>
<feature type="transmembrane region" description="Helical" evidence="5">
    <location>
        <begin position="200"/>
        <end position="219"/>
    </location>
</feature>
<keyword evidence="4 5" id="KW-0472">Membrane</keyword>
<dbReference type="Proteomes" id="UP000177159">
    <property type="component" value="Unassembled WGS sequence"/>
</dbReference>
<reference evidence="6 7" key="1">
    <citation type="journal article" date="2016" name="Nat. Commun.">
        <title>Thousands of microbial genomes shed light on interconnected biogeochemical processes in an aquifer system.</title>
        <authorList>
            <person name="Anantharaman K."/>
            <person name="Brown C.T."/>
            <person name="Hug L.A."/>
            <person name="Sharon I."/>
            <person name="Castelle C.J."/>
            <person name="Probst A.J."/>
            <person name="Thomas B.C."/>
            <person name="Singh A."/>
            <person name="Wilkins M.J."/>
            <person name="Karaoz U."/>
            <person name="Brodie E.L."/>
            <person name="Williams K.H."/>
            <person name="Hubbard S.S."/>
            <person name="Banfield J.F."/>
        </authorList>
    </citation>
    <scope>NUCLEOTIDE SEQUENCE [LARGE SCALE GENOMIC DNA]</scope>
</reference>
<dbReference type="GO" id="GO:0012505">
    <property type="term" value="C:endomembrane system"/>
    <property type="evidence" value="ECO:0007669"/>
    <property type="project" value="UniProtKB-SubCell"/>
</dbReference>
<comment type="caution">
    <text evidence="6">The sequence shown here is derived from an EMBL/GenBank/DDBJ whole genome shotgun (WGS) entry which is preliminary data.</text>
</comment>
<evidence type="ECO:0000313" key="7">
    <source>
        <dbReference type="Proteomes" id="UP000177159"/>
    </source>
</evidence>
<evidence type="ECO:0000313" key="6">
    <source>
        <dbReference type="EMBL" id="OGK24038.1"/>
    </source>
</evidence>
<protein>
    <recommendedName>
        <fullName evidence="8">GMP synthase</fullName>
    </recommendedName>
</protein>
<evidence type="ECO:0008006" key="8">
    <source>
        <dbReference type="Google" id="ProtNLM"/>
    </source>
</evidence>
<keyword evidence="3 5" id="KW-1133">Transmembrane helix</keyword>
<dbReference type="AlphaFoldDB" id="A0A1F7GYN6"/>
<dbReference type="GO" id="GO:0005384">
    <property type="term" value="F:manganese ion transmembrane transporter activity"/>
    <property type="evidence" value="ECO:0007669"/>
    <property type="project" value="InterPro"/>
</dbReference>
<gene>
    <name evidence="6" type="ORF">A3C24_03035</name>
</gene>
<comment type="subcellular location">
    <subcellularLocation>
        <location evidence="1">Endomembrane system</location>
        <topology evidence="1">Multi-pass membrane protein</topology>
    </subcellularLocation>
</comment>
<name>A0A1F7GYN6_9BACT</name>
<sequence length="251" mass="28103">MKKEYSELDFKEHLEKEHKLSTLSTHIREIVYGGTDGIITTFAVVAGFSGAQAITSDSTLPILTVLLFGFANLFADGASMGLGNFLSVRADQDLYKREKDKERKEIKENTDMEKAETTHILMSRGFTQGEAAKMAEIYARNEGPWVDFMMREELGMPSPESENPFLTGLITFLAFILFGFIPLTPYVFTQNILSSHSFSYSILFTFVALLILGISRWKVTRQSISRSVGETVLLGSISAIIAYFVGTMFRQ</sequence>
<keyword evidence="2 5" id="KW-0812">Transmembrane</keyword>